<organism evidence="5 6">
    <name type="scientific">Methylococcus geothermalis</name>
    <dbReference type="NCBI Taxonomy" id="2681310"/>
    <lineage>
        <taxon>Bacteria</taxon>
        <taxon>Pseudomonadati</taxon>
        <taxon>Pseudomonadota</taxon>
        <taxon>Gammaproteobacteria</taxon>
        <taxon>Methylococcales</taxon>
        <taxon>Methylococcaceae</taxon>
        <taxon>Methylococcus</taxon>
    </lineage>
</organism>
<name>A0A858Q4H4_9GAMM</name>
<evidence type="ECO:0000256" key="1">
    <source>
        <dbReference type="ARBA" id="ARBA00011245"/>
    </source>
</evidence>
<sequence>MEDVVKQNQRIRHPGALVLAGLLICAGGGWATAADKPAPKPAATAESTQEQVIGPQVDLLLRQMGDYLKSAKEFSVHVDVLYDDLLASGQKIQLAAYDDIAVRRPDRFRVRYRTDTGGKRAWYDGKTFTLLDEAHGTYATEQTPAGIDATLDYLITQLGFTPPLSDLLYSDPYAILKQHAVFGFYAGLSEVEGAPCHHLAFVAKNVDWQLWIDDGKLPLPRKFVITYKTLPGAPQYMAVLSDWDFASRLPDSAFGAALPPKAERIDFLKAVASGKKEQAKKAP</sequence>
<dbReference type="InterPro" id="IPR029046">
    <property type="entry name" value="LolA/LolB/LppX"/>
</dbReference>
<dbReference type="AlphaFoldDB" id="A0A858Q4H4"/>
<keyword evidence="3" id="KW-0732">Signal</keyword>
<comment type="subunit">
    <text evidence="1">Monomer.</text>
</comment>
<dbReference type="PIRSF" id="PIRSF012443">
    <property type="entry name" value="UCP012443"/>
    <property type="match status" value="1"/>
</dbReference>
<keyword evidence="4" id="KW-0653">Protein transport</keyword>
<evidence type="ECO:0000313" key="5">
    <source>
        <dbReference type="EMBL" id="QJD28742.1"/>
    </source>
</evidence>
<accession>A0A858Q4H4</accession>
<evidence type="ECO:0000256" key="3">
    <source>
        <dbReference type="ARBA" id="ARBA00022729"/>
    </source>
</evidence>
<dbReference type="Gene3D" id="2.50.20.10">
    <property type="entry name" value="Lipoprotein localisation LolA/LolB/LppX"/>
    <property type="match status" value="1"/>
</dbReference>
<dbReference type="SUPFAM" id="SSF89392">
    <property type="entry name" value="Prokaryotic lipoproteins and lipoprotein localization factors"/>
    <property type="match status" value="1"/>
</dbReference>
<evidence type="ECO:0000256" key="4">
    <source>
        <dbReference type="ARBA" id="ARBA00022927"/>
    </source>
</evidence>
<dbReference type="InterPro" id="IPR019207">
    <property type="entry name" value="DUF2092"/>
</dbReference>
<gene>
    <name evidence="5" type="ORF">GNH96_01345</name>
</gene>
<proteinExistence type="predicted"/>
<keyword evidence="2" id="KW-0813">Transport</keyword>
<dbReference type="KEGG" id="metu:GNH96_01345"/>
<reference evidence="6" key="1">
    <citation type="submission" date="2019-12" db="EMBL/GenBank/DDBJ databases">
        <authorList>
            <person name="Awala S.I."/>
            <person name="Rhee S.K."/>
        </authorList>
    </citation>
    <scope>NUCLEOTIDE SEQUENCE [LARGE SCALE GENOMIC DNA]</scope>
    <source>
        <strain evidence="6">IM1</strain>
    </source>
</reference>
<dbReference type="Proteomes" id="UP000503004">
    <property type="component" value="Chromosome"/>
</dbReference>
<protein>
    <submittedName>
        <fullName evidence="5">DUF2092 domain-containing protein</fullName>
    </submittedName>
</protein>
<evidence type="ECO:0000313" key="6">
    <source>
        <dbReference type="Proteomes" id="UP000503004"/>
    </source>
</evidence>
<dbReference type="EMBL" id="CP046565">
    <property type="protein sequence ID" value="QJD28742.1"/>
    <property type="molecule type" value="Genomic_DNA"/>
</dbReference>
<dbReference type="Pfam" id="PF09865">
    <property type="entry name" value="DUF2092"/>
    <property type="match status" value="1"/>
</dbReference>
<dbReference type="GO" id="GO:0015031">
    <property type="term" value="P:protein transport"/>
    <property type="evidence" value="ECO:0007669"/>
    <property type="project" value="UniProtKB-KW"/>
</dbReference>
<keyword evidence="6" id="KW-1185">Reference proteome</keyword>
<evidence type="ECO:0000256" key="2">
    <source>
        <dbReference type="ARBA" id="ARBA00022448"/>
    </source>
</evidence>